<dbReference type="PANTHER" id="PTHR43212:SF3">
    <property type="entry name" value="QUERCETIN 2,3-DIOXYGENASE"/>
    <property type="match status" value="1"/>
</dbReference>
<dbReference type="AlphaFoldDB" id="A0A3L8P2C4"/>
<evidence type="ECO:0000256" key="2">
    <source>
        <dbReference type="RuleBase" id="RU003457"/>
    </source>
</evidence>
<feature type="domain" description="Pirin N-terminal" evidence="3">
    <location>
        <begin position="19"/>
        <end position="122"/>
    </location>
</feature>
<dbReference type="RefSeq" id="WP_121806205.1">
    <property type="nucleotide sequence ID" value="NZ_RDBE01000007.1"/>
</dbReference>
<evidence type="ECO:0000256" key="1">
    <source>
        <dbReference type="ARBA" id="ARBA00008416"/>
    </source>
</evidence>
<keyword evidence="5" id="KW-1185">Reference proteome</keyword>
<protein>
    <submittedName>
        <fullName evidence="4">Cupin domain-containing protein</fullName>
    </submittedName>
</protein>
<dbReference type="SUPFAM" id="SSF51182">
    <property type="entry name" value="RmlC-like cupins"/>
    <property type="match status" value="1"/>
</dbReference>
<comment type="caution">
    <text evidence="4">The sequence shown here is derived from an EMBL/GenBank/DDBJ whole genome shotgun (WGS) entry which is preliminary data.</text>
</comment>
<dbReference type="EMBL" id="RDBE01000007">
    <property type="protein sequence ID" value="RLV49102.1"/>
    <property type="molecule type" value="Genomic_DNA"/>
</dbReference>
<dbReference type="OrthoDB" id="321327at2"/>
<reference evidence="4 5" key="1">
    <citation type="submission" date="2018-10" db="EMBL/GenBank/DDBJ databases">
        <title>Marmoricola sp. 4Q3S-7 whole genome shotgun sequence.</title>
        <authorList>
            <person name="Li F."/>
        </authorList>
    </citation>
    <scope>NUCLEOTIDE SEQUENCE [LARGE SCALE GENOMIC DNA]</scope>
    <source>
        <strain evidence="4 5">4Q3S-7</strain>
    </source>
</reference>
<evidence type="ECO:0000313" key="4">
    <source>
        <dbReference type="EMBL" id="RLV49102.1"/>
    </source>
</evidence>
<evidence type="ECO:0000259" key="3">
    <source>
        <dbReference type="Pfam" id="PF02678"/>
    </source>
</evidence>
<dbReference type="InterPro" id="IPR014710">
    <property type="entry name" value="RmlC-like_jellyroll"/>
</dbReference>
<dbReference type="InterPro" id="IPR003829">
    <property type="entry name" value="Pirin_N_dom"/>
</dbReference>
<dbReference type="InterPro" id="IPR012093">
    <property type="entry name" value="Pirin"/>
</dbReference>
<dbReference type="PANTHER" id="PTHR43212">
    <property type="entry name" value="QUERCETIN 2,3-DIOXYGENASE"/>
    <property type="match status" value="1"/>
</dbReference>
<gene>
    <name evidence="4" type="ORF">D9V37_11055</name>
</gene>
<dbReference type="InterPro" id="IPR011051">
    <property type="entry name" value="RmlC_Cupin_sf"/>
</dbReference>
<dbReference type="Gene3D" id="2.60.120.10">
    <property type="entry name" value="Jelly Rolls"/>
    <property type="match status" value="2"/>
</dbReference>
<dbReference type="Pfam" id="PF02678">
    <property type="entry name" value="Pirin"/>
    <property type="match status" value="1"/>
</dbReference>
<evidence type="ECO:0000313" key="5">
    <source>
        <dbReference type="Proteomes" id="UP000281708"/>
    </source>
</evidence>
<name>A0A3L8P2C4_9ACTN</name>
<organism evidence="4 5">
    <name type="scientific">Nocardioides mangrovicus</name>
    <dbReference type="NCBI Taxonomy" id="2478913"/>
    <lineage>
        <taxon>Bacteria</taxon>
        <taxon>Bacillati</taxon>
        <taxon>Actinomycetota</taxon>
        <taxon>Actinomycetes</taxon>
        <taxon>Propionibacteriales</taxon>
        <taxon>Nocardioidaceae</taxon>
        <taxon>Nocardioides</taxon>
    </lineage>
</organism>
<accession>A0A3L8P2C4</accession>
<proteinExistence type="inferred from homology"/>
<sequence length="217" mass="23332">MGRSLEVRRAADCFVTTTEDGVHTRHAFSFGTHFDPAHTGLGPLVAHNQELLPPGTGYDAHAHAGLDIVSWVVEGELTHTDSTGHRAVTPAGRLQLLRAGSGVEHAERNEGDRPLRFVQMWLVADDPAAAPAYAQPDGPTLQVSSRARLHVARGEKGHTFRLPEADYVHVSVVRGSLDHSAGPLGPGDTARVRGEQDGAVLLTALEPSEILVWEMEE</sequence>
<comment type="similarity">
    <text evidence="1 2">Belongs to the pirin family.</text>
</comment>
<dbReference type="Proteomes" id="UP000281708">
    <property type="component" value="Unassembled WGS sequence"/>
</dbReference>